<dbReference type="AlphaFoldDB" id="A0A2M8QG45"/>
<dbReference type="PROSITE" id="PS01040">
    <property type="entry name" value="SBP_BACTERIAL_5"/>
    <property type="match status" value="1"/>
</dbReference>
<name>A0A2M8QG45_9CHLR</name>
<sequence length="568" mass="63392">MPALMRALRRRGRESLMNRRALIFFTACVMLVAACGAPQPASPALSTDAAVQPAADRARTLILAMPSLPTNLDPGVATSGAENMLHRALYEGLVNFKGSSTTEVEPVLAESFEANADQSVWTFKLRRGVKFTDGADFNAEAAKMGYLRMVDIGLLGNTINRFTGGDPVNNLIVKDEYTLEWRCGFSCPNLPQALGTAYGTLFVSPKAMKAHEQVADGKSDYAQAWFANNAAGTGPYMVESIKPNEEIVFVRNPNYWRGWNDGKQRFERIIIRNVPEPSTRRQLLEKGDADIALISTVEDYKALRETGRFQGSDKPLFRINYITFTKRGVLVDPRVRQAISYAFDYDGYANNVEGGLMKRGTSPWPSGMSSAVGTRGFQYTFDLDKAKALLQEAGVPPGTELTYLYATGYGYYERMGQVLQAGLEQIGLKLKLEERDEATFNDIFYGSRPVEELPDLMGYAWWPDYDDFYNYVNPVFHTRNDQNDGLGNGALYSNAELDALIEQSKTETDPAKLKAIYERAHQILMFEDPAGLYAAEPQEEILIANSVKGHPWNPIHVKTFDFYGLYRE</sequence>
<comment type="caution">
    <text evidence="5">The sequence shown here is derived from an EMBL/GenBank/DDBJ whole genome shotgun (WGS) entry which is preliminary data.</text>
</comment>
<gene>
    <name evidence="5" type="ORF">CUN48_02005</name>
</gene>
<comment type="similarity">
    <text evidence="2">Belongs to the bacterial solute-binding protein 5 family.</text>
</comment>
<dbReference type="Gene3D" id="3.40.190.10">
    <property type="entry name" value="Periplasmic binding protein-like II"/>
    <property type="match status" value="1"/>
</dbReference>
<dbReference type="PIRSF" id="PIRSF002741">
    <property type="entry name" value="MppA"/>
    <property type="match status" value="1"/>
</dbReference>
<dbReference type="PROSITE" id="PS51257">
    <property type="entry name" value="PROKAR_LIPOPROTEIN"/>
    <property type="match status" value="1"/>
</dbReference>
<evidence type="ECO:0000313" key="5">
    <source>
        <dbReference type="EMBL" id="PJF48744.1"/>
    </source>
</evidence>
<dbReference type="GO" id="GO:0042597">
    <property type="term" value="C:periplasmic space"/>
    <property type="evidence" value="ECO:0007669"/>
    <property type="project" value="UniProtKB-ARBA"/>
</dbReference>
<evidence type="ECO:0000256" key="1">
    <source>
        <dbReference type="ARBA" id="ARBA00004193"/>
    </source>
</evidence>
<dbReference type="EMBL" id="PGTN01000007">
    <property type="protein sequence ID" value="PJF48744.1"/>
    <property type="molecule type" value="Genomic_DNA"/>
</dbReference>
<dbReference type="GO" id="GO:0043190">
    <property type="term" value="C:ATP-binding cassette (ABC) transporter complex"/>
    <property type="evidence" value="ECO:0007669"/>
    <property type="project" value="InterPro"/>
</dbReference>
<dbReference type="InterPro" id="IPR023765">
    <property type="entry name" value="SBP_5_CS"/>
</dbReference>
<dbReference type="PANTHER" id="PTHR30290">
    <property type="entry name" value="PERIPLASMIC BINDING COMPONENT OF ABC TRANSPORTER"/>
    <property type="match status" value="1"/>
</dbReference>
<protein>
    <recommendedName>
        <fullName evidence="4">Solute-binding protein family 5 domain-containing protein</fullName>
    </recommendedName>
</protein>
<dbReference type="Gene3D" id="3.10.105.10">
    <property type="entry name" value="Dipeptide-binding Protein, Domain 3"/>
    <property type="match status" value="1"/>
</dbReference>
<dbReference type="InterPro" id="IPR030678">
    <property type="entry name" value="Peptide/Ni-bd"/>
</dbReference>
<dbReference type="CDD" id="cd08512">
    <property type="entry name" value="PBP2_NikA_DppA_OppA_like_7"/>
    <property type="match status" value="1"/>
</dbReference>
<accession>A0A2M8QG45</accession>
<evidence type="ECO:0000259" key="4">
    <source>
        <dbReference type="Pfam" id="PF00496"/>
    </source>
</evidence>
<dbReference type="Pfam" id="PF00496">
    <property type="entry name" value="SBP_bac_5"/>
    <property type="match status" value="1"/>
</dbReference>
<dbReference type="SUPFAM" id="SSF53850">
    <property type="entry name" value="Periplasmic binding protein-like II"/>
    <property type="match status" value="1"/>
</dbReference>
<dbReference type="InterPro" id="IPR000914">
    <property type="entry name" value="SBP_5_dom"/>
</dbReference>
<proteinExistence type="inferred from homology"/>
<evidence type="ECO:0000313" key="6">
    <source>
        <dbReference type="Proteomes" id="UP000230790"/>
    </source>
</evidence>
<organism evidence="5 6">
    <name type="scientific">Candidatus Thermofonsia Clade 3 bacterium</name>
    <dbReference type="NCBI Taxonomy" id="2364212"/>
    <lineage>
        <taxon>Bacteria</taxon>
        <taxon>Bacillati</taxon>
        <taxon>Chloroflexota</taxon>
        <taxon>Candidatus Thermofontia</taxon>
        <taxon>Candidatus Thermofonsia Clade 3</taxon>
    </lineage>
</organism>
<evidence type="ECO:0000256" key="2">
    <source>
        <dbReference type="ARBA" id="ARBA00005695"/>
    </source>
</evidence>
<dbReference type="InterPro" id="IPR039424">
    <property type="entry name" value="SBP_5"/>
</dbReference>
<comment type="subcellular location">
    <subcellularLocation>
        <location evidence="1">Cell membrane</location>
        <topology evidence="1">Lipid-anchor</topology>
    </subcellularLocation>
</comment>
<dbReference type="GO" id="GO:1904680">
    <property type="term" value="F:peptide transmembrane transporter activity"/>
    <property type="evidence" value="ECO:0007669"/>
    <property type="project" value="TreeGrafter"/>
</dbReference>
<reference evidence="5 6" key="1">
    <citation type="submission" date="2017-11" db="EMBL/GenBank/DDBJ databases">
        <title>Evolution of Phototrophy in the Chloroflexi Phylum Driven by Horizontal Gene Transfer.</title>
        <authorList>
            <person name="Ward L.M."/>
            <person name="Hemp J."/>
            <person name="Shih P.M."/>
            <person name="Mcglynn S.E."/>
            <person name="Fischer W."/>
        </authorList>
    </citation>
    <scope>NUCLEOTIDE SEQUENCE [LARGE SCALE GENOMIC DNA]</scope>
    <source>
        <strain evidence="5">JP3_7</strain>
    </source>
</reference>
<evidence type="ECO:0000256" key="3">
    <source>
        <dbReference type="ARBA" id="ARBA00022729"/>
    </source>
</evidence>
<dbReference type="GO" id="GO:0015833">
    <property type="term" value="P:peptide transport"/>
    <property type="evidence" value="ECO:0007669"/>
    <property type="project" value="TreeGrafter"/>
</dbReference>
<keyword evidence="3" id="KW-0732">Signal</keyword>
<dbReference type="Proteomes" id="UP000230790">
    <property type="component" value="Unassembled WGS sequence"/>
</dbReference>
<feature type="domain" description="Solute-binding protein family 5" evidence="4">
    <location>
        <begin position="103"/>
        <end position="482"/>
    </location>
</feature>